<evidence type="ECO:0000256" key="8">
    <source>
        <dbReference type="ARBA" id="ARBA00036083"/>
    </source>
</evidence>
<comment type="catalytic activity">
    <reaction evidence="12">
        <text>N,1-di-(9Z-octadecenoyl)-sn-glycero-3-phosphoethanolamine + H2O = N-(9Z-octadecenoyl) ethanolamine + 1-(9Z-octadecenoyl)-sn-glycero-3-phosphate + H(+)</text>
        <dbReference type="Rhea" id="RHEA:56460"/>
        <dbReference type="ChEBI" id="CHEBI:15377"/>
        <dbReference type="ChEBI" id="CHEBI:15378"/>
        <dbReference type="ChEBI" id="CHEBI:71466"/>
        <dbReference type="ChEBI" id="CHEBI:74544"/>
        <dbReference type="ChEBI" id="CHEBI:85222"/>
    </reaction>
    <physiologicalReaction direction="left-to-right" evidence="12">
        <dbReference type="Rhea" id="RHEA:56461"/>
    </physiologicalReaction>
</comment>
<dbReference type="InterPro" id="IPR052271">
    <property type="entry name" value="GDPD-Related"/>
</dbReference>
<dbReference type="SUPFAM" id="SSF51695">
    <property type="entry name" value="PLC-like phosphodiesterases"/>
    <property type="match status" value="1"/>
</dbReference>
<dbReference type="PROSITE" id="PS50007">
    <property type="entry name" value="PIPLC_X_DOMAIN"/>
    <property type="match status" value="1"/>
</dbReference>
<keyword evidence="5 13" id="KW-1133">Transmembrane helix</keyword>
<keyword evidence="4" id="KW-0378">Hydrolase</keyword>
<dbReference type="Proteomes" id="UP001642540">
    <property type="component" value="Unassembled WGS sequence"/>
</dbReference>
<evidence type="ECO:0000313" key="15">
    <source>
        <dbReference type="EMBL" id="CAL8077660.1"/>
    </source>
</evidence>
<reference evidence="15 16" key="1">
    <citation type="submission" date="2024-08" db="EMBL/GenBank/DDBJ databases">
        <authorList>
            <person name="Cucini C."/>
            <person name="Frati F."/>
        </authorList>
    </citation>
    <scope>NUCLEOTIDE SEQUENCE [LARGE SCALE GENOMIC DNA]</scope>
</reference>
<dbReference type="InterPro" id="IPR030395">
    <property type="entry name" value="GP_PDE_dom"/>
</dbReference>
<keyword evidence="6" id="KW-0443">Lipid metabolism</keyword>
<dbReference type="PROSITE" id="PS51704">
    <property type="entry name" value="GP_PDE"/>
    <property type="match status" value="1"/>
</dbReference>
<evidence type="ECO:0000259" key="14">
    <source>
        <dbReference type="PROSITE" id="PS51704"/>
    </source>
</evidence>
<dbReference type="EMBL" id="CAXLJM020000013">
    <property type="protein sequence ID" value="CAL8077660.1"/>
    <property type="molecule type" value="Genomic_DNA"/>
</dbReference>
<comment type="catalytic activity">
    <reaction evidence="8">
        <text>1-O-hexadecyl-sn-glycero-3-phosphocholine + H2O = 1-O-hexadecyl-sn-glycero-3-phosphate + choline + H(+)</text>
        <dbReference type="Rhea" id="RHEA:41143"/>
        <dbReference type="ChEBI" id="CHEBI:15354"/>
        <dbReference type="ChEBI" id="CHEBI:15377"/>
        <dbReference type="ChEBI" id="CHEBI:15378"/>
        <dbReference type="ChEBI" id="CHEBI:64496"/>
        <dbReference type="ChEBI" id="CHEBI:77580"/>
    </reaction>
    <physiologicalReaction direction="left-to-right" evidence="8">
        <dbReference type="Rhea" id="RHEA:41144"/>
    </physiologicalReaction>
</comment>
<evidence type="ECO:0000256" key="6">
    <source>
        <dbReference type="ARBA" id="ARBA00023098"/>
    </source>
</evidence>
<dbReference type="Gene3D" id="3.20.20.190">
    <property type="entry name" value="Phosphatidylinositol (PI) phosphodiesterase"/>
    <property type="match status" value="1"/>
</dbReference>
<comment type="similarity">
    <text evidence="2">Belongs to the glycerophosphoryl diester phosphodiesterase family.</text>
</comment>
<gene>
    <name evidence="15" type="ORF">ODALV1_LOCUS3874</name>
</gene>
<evidence type="ECO:0000256" key="1">
    <source>
        <dbReference type="ARBA" id="ARBA00004370"/>
    </source>
</evidence>
<sequence length="322" mass="36829">MAVVIPTALGALISYAAASAFFWHFPHFLHKRKKIAFACAHISHRGGSAEGYENTLKAFRNAVKKGTNMLELDVRMTRDRQVVVFHDPTLTRVAGRDLPVAEVDYDALPKLKPTIPIDTIPGETFSDLSWPEEERKIPLLREVFKEFPSVPINIDIKENDIQLIQEVSKLIHEYQRADITVWGSFNSEVCNQCYDVNPNVCLFFSAKRVLVLMICAVTGLLPFIPMKETHYEVFLPLSLKKRRLKQVIDLSLSEKCLLWACETFLLWKPLLNHLKKRGIHVYLWVCNDSEEFSECQKLGVTGIMTDHPTLLRDFLNTSKSTE</sequence>
<evidence type="ECO:0000256" key="13">
    <source>
        <dbReference type="SAM" id="Phobius"/>
    </source>
</evidence>
<dbReference type="Pfam" id="PF03009">
    <property type="entry name" value="GDPD"/>
    <property type="match status" value="1"/>
</dbReference>
<keyword evidence="7 13" id="KW-0472">Membrane</keyword>
<proteinExistence type="inferred from homology"/>
<dbReference type="InterPro" id="IPR017946">
    <property type="entry name" value="PLC-like_Pdiesterase_TIM-brl"/>
</dbReference>
<dbReference type="PANTHER" id="PTHR42758:SF2">
    <property type="entry name" value="PHOSPHATIDYLGLYCEROL PHOSPHOLIPASE C"/>
    <property type="match status" value="1"/>
</dbReference>
<comment type="catalytic activity">
    <reaction evidence="10">
        <text>N-hexadecanoyl-1-(9Z-octadecenoyl)-sn-glycero-3-phosphoethanolamine + H2O = N-hexadecanoylethanolamine + 1-(9Z-octadecenoyl)-sn-glycero-3-phosphate + H(+)</text>
        <dbReference type="Rhea" id="RHEA:53168"/>
        <dbReference type="ChEBI" id="CHEBI:15377"/>
        <dbReference type="ChEBI" id="CHEBI:15378"/>
        <dbReference type="ChEBI" id="CHEBI:71464"/>
        <dbReference type="ChEBI" id="CHEBI:74544"/>
        <dbReference type="ChEBI" id="CHEBI:85217"/>
    </reaction>
    <physiologicalReaction direction="left-to-right" evidence="10">
        <dbReference type="Rhea" id="RHEA:53169"/>
    </physiologicalReaction>
</comment>
<evidence type="ECO:0000256" key="4">
    <source>
        <dbReference type="ARBA" id="ARBA00022801"/>
    </source>
</evidence>
<evidence type="ECO:0000256" key="5">
    <source>
        <dbReference type="ARBA" id="ARBA00022989"/>
    </source>
</evidence>
<protein>
    <recommendedName>
        <fullName evidence="14">GP-PDE domain-containing protein</fullName>
    </recommendedName>
</protein>
<evidence type="ECO:0000256" key="2">
    <source>
        <dbReference type="ARBA" id="ARBA00007277"/>
    </source>
</evidence>
<organism evidence="15 16">
    <name type="scientific">Orchesella dallaii</name>
    <dbReference type="NCBI Taxonomy" id="48710"/>
    <lineage>
        <taxon>Eukaryota</taxon>
        <taxon>Metazoa</taxon>
        <taxon>Ecdysozoa</taxon>
        <taxon>Arthropoda</taxon>
        <taxon>Hexapoda</taxon>
        <taxon>Collembola</taxon>
        <taxon>Entomobryomorpha</taxon>
        <taxon>Entomobryoidea</taxon>
        <taxon>Orchesellidae</taxon>
        <taxon>Orchesellinae</taxon>
        <taxon>Orchesella</taxon>
    </lineage>
</organism>
<evidence type="ECO:0000256" key="3">
    <source>
        <dbReference type="ARBA" id="ARBA00022692"/>
    </source>
</evidence>
<name>A0ABP1PW69_9HEXA</name>
<evidence type="ECO:0000256" key="7">
    <source>
        <dbReference type="ARBA" id="ARBA00023136"/>
    </source>
</evidence>
<evidence type="ECO:0000256" key="12">
    <source>
        <dbReference type="ARBA" id="ARBA00048947"/>
    </source>
</evidence>
<evidence type="ECO:0000256" key="9">
    <source>
        <dbReference type="ARBA" id="ARBA00047392"/>
    </source>
</evidence>
<comment type="caution">
    <text evidence="15">The sequence shown here is derived from an EMBL/GenBank/DDBJ whole genome shotgun (WGS) entry which is preliminary data.</text>
</comment>
<comment type="catalytic activity">
    <reaction evidence="11">
        <text>1-O-(1Z-octadecenyl)-sn-glycero-3-phospho-N-hexadecanoyl-ethanolamine + H2O = 1-O-(1Z-octadecenyl)-sn-glycero-3-phosphate + N-hexadecanoylethanolamine + H(+)</text>
        <dbReference type="Rhea" id="RHEA:53184"/>
        <dbReference type="ChEBI" id="CHEBI:15377"/>
        <dbReference type="ChEBI" id="CHEBI:15378"/>
        <dbReference type="ChEBI" id="CHEBI:71464"/>
        <dbReference type="ChEBI" id="CHEBI:137009"/>
        <dbReference type="ChEBI" id="CHEBI:137017"/>
    </reaction>
    <physiologicalReaction direction="left-to-right" evidence="11">
        <dbReference type="Rhea" id="RHEA:53185"/>
    </physiologicalReaction>
</comment>
<keyword evidence="16" id="KW-1185">Reference proteome</keyword>
<keyword evidence="3 13" id="KW-0812">Transmembrane</keyword>
<dbReference type="PANTHER" id="PTHR42758">
    <property type="entry name" value="PHOSPHATIDYLGLYCEROL PHOSPHOLIPASE C"/>
    <property type="match status" value="1"/>
</dbReference>
<feature type="transmembrane region" description="Helical" evidence="13">
    <location>
        <begin position="209"/>
        <end position="226"/>
    </location>
</feature>
<feature type="domain" description="GP-PDE" evidence="14">
    <location>
        <begin position="39"/>
        <end position="315"/>
    </location>
</feature>
<evidence type="ECO:0000313" key="16">
    <source>
        <dbReference type="Proteomes" id="UP001642540"/>
    </source>
</evidence>
<comment type="subcellular location">
    <subcellularLocation>
        <location evidence="1">Membrane</location>
    </subcellularLocation>
</comment>
<evidence type="ECO:0000256" key="10">
    <source>
        <dbReference type="ARBA" id="ARBA00047538"/>
    </source>
</evidence>
<accession>A0ABP1PW69</accession>
<dbReference type="CDD" id="cd08612">
    <property type="entry name" value="GDPD_GDE4"/>
    <property type="match status" value="1"/>
</dbReference>
<evidence type="ECO:0000256" key="11">
    <source>
        <dbReference type="ARBA" id="ARBA00048580"/>
    </source>
</evidence>
<comment type="catalytic activity">
    <reaction evidence="9">
        <text>N-(5Z,8Z,11Z,14Z-eicosatetraenoyl)-1-(9Z-octadecenoyl)-sn-glycero-3-phosphoethanolamine + H2O = N-(5Z,8Z,11Z,14Z-eicosatetraenoyl)-ethanolamine + 1-(9Z-octadecenoyl)-sn-glycero-3-phosphate + H(+)</text>
        <dbReference type="Rhea" id="RHEA:45544"/>
        <dbReference type="ChEBI" id="CHEBI:2700"/>
        <dbReference type="ChEBI" id="CHEBI:15377"/>
        <dbReference type="ChEBI" id="CHEBI:15378"/>
        <dbReference type="ChEBI" id="CHEBI:74544"/>
        <dbReference type="ChEBI" id="CHEBI:85223"/>
    </reaction>
    <physiologicalReaction direction="left-to-right" evidence="9">
        <dbReference type="Rhea" id="RHEA:45545"/>
    </physiologicalReaction>
</comment>